<dbReference type="EMBL" id="CASHTH010002988">
    <property type="protein sequence ID" value="CAI8038429.1"/>
    <property type="molecule type" value="Genomic_DNA"/>
</dbReference>
<protein>
    <submittedName>
        <fullName evidence="2">Uncharacterized protein</fullName>
    </submittedName>
</protein>
<keyword evidence="1" id="KW-0472">Membrane</keyword>
<accession>A0AA35SZB8</accession>
<dbReference type="AlphaFoldDB" id="A0AA35SZB8"/>
<evidence type="ECO:0000256" key="1">
    <source>
        <dbReference type="SAM" id="Phobius"/>
    </source>
</evidence>
<organism evidence="2 3">
    <name type="scientific">Geodia barretti</name>
    <name type="common">Barrett's horny sponge</name>
    <dbReference type="NCBI Taxonomy" id="519541"/>
    <lineage>
        <taxon>Eukaryota</taxon>
        <taxon>Metazoa</taxon>
        <taxon>Porifera</taxon>
        <taxon>Demospongiae</taxon>
        <taxon>Heteroscleromorpha</taxon>
        <taxon>Tetractinellida</taxon>
        <taxon>Astrophorina</taxon>
        <taxon>Geodiidae</taxon>
        <taxon>Geodia</taxon>
    </lineage>
</organism>
<proteinExistence type="predicted"/>
<feature type="transmembrane region" description="Helical" evidence="1">
    <location>
        <begin position="23"/>
        <end position="47"/>
    </location>
</feature>
<gene>
    <name evidence="2" type="ORF">GBAR_LOCUS21433</name>
</gene>
<dbReference type="Proteomes" id="UP001174909">
    <property type="component" value="Unassembled WGS sequence"/>
</dbReference>
<sequence length="121" mass="13818">MGEAINFVVTCCIMSYIQPCKSAIANISLSLNLFLLGSLCITEHWWISNLYIATETLELIFILIPLMSHILVFVWAGYKLTSYTMRRCGYHSNPHGCRVALVNAVNMCLHRRRRGGYQEMT</sequence>
<name>A0AA35SZB8_GEOBA</name>
<evidence type="ECO:0000313" key="3">
    <source>
        <dbReference type="Proteomes" id="UP001174909"/>
    </source>
</evidence>
<keyword evidence="1" id="KW-0812">Transmembrane</keyword>
<reference evidence="2" key="1">
    <citation type="submission" date="2023-03" db="EMBL/GenBank/DDBJ databases">
        <authorList>
            <person name="Steffen K."/>
            <person name="Cardenas P."/>
        </authorList>
    </citation>
    <scope>NUCLEOTIDE SEQUENCE</scope>
</reference>
<keyword evidence="1" id="KW-1133">Transmembrane helix</keyword>
<comment type="caution">
    <text evidence="2">The sequence shown here is derived from an EMBL/GenBank/DDBJ whole genome shotgun (WGS) entry which is preliminary data.</text>
</comment>
<keyword evidence="3" id="KW-1185">Reference proteome</keyword>
<evidence type="ECO:0000313" key="2">
    <source>
        <dbReference type="EMBL" id="CAI8038429.1"/>
    </source>
</evidence>
<feature type="transmembrane region" description="Helical" evidence="1">
    <location>
        <begin position="59"/>
        <end position="78"/>
    </location>
</feature>